<accession>A0AAN9TK92</accession>
<protein>
    <submittedName>
        <fullName evidence="2">Uncharacterized protein</fullName>
    </submittedName>
</protein>
<dbReference type="EMBL" id="JBBCAQ010000020">
    <property type="protein sequence ID" value="KAK7592893.1"/>
    <property type="molecule type" value="Genomic_DNA"/>
</dbReference>
<keyword evidence="3" id="KW-1185">Reference proteome</keyword>
<feature type="region of interest" description="Disordered" evidence="1">
    <location>
        <begin position="52"/>
        <end position="80"/>
    </location>
</feature>
<dbReference type="AlphaFoldDB" id="A0AAN9TK92"/>
<proteinExistence type="predicted"/>
<evidence type="ECO:0000313" key="2">
    <source>
        <dbReference type="EMBL" id="KAK7592893.1"/>
    </source>
</evidence>
<comment type="caution">
    <text evidence="2">The sequence shown here is derived from an EMBL/GenBank/DDBJ whole genome shotgun (WGS) entry which is preliminary data.</text>
</comment>
<gene>
    <name evidence="2" type="ORF">V9T40_007645</name>
</gene>
<name>A0AAN9TK92_9HEMI</name>
<sequence>MEFRYTNCLVAKTENHFSILPSAVCLAGGLSKDDNGVCILQNAVQKEARLPFSMAESTPPPHHREKQPAIIEPLTNGGPS</sequence>
<dbReference type="Proteomes" id="UP001367676">
    <property type="component" value="Unassembled WGS sequence"/>
</dbReference>
<evidence type="ECO:0000256" key="1">
    <source>
        <dbReference type="SAM" id="MobiDB-lite"/>
    </source>
</evidence>
<evidence type="ECO:0000313" key="3">
    <source>
        <dbReference type="Proteomes" id="UP001367676"/>
    </source>
</evidence>
<reference evidence="2 3" key="1">
    <citation type="submission" date="2024-03" db="EMBL/GenBank/DDBJ databases">
        <title>Adaptation during the transition from Ophiocordyceps entomopathogen to insect associate is accompanied by gene loss and intensified selection.</title>
        <authorList>
            <person name="Ward C.M."/>
            <person name="Onetto C.A."/>
            <person name="Borneman A.R."/>
        </authorList>
    </citation>
    <scope>NUCLEOTIDE SEQUENCE [LARGE SCALE GENOMIC DNA]</scope>
    <source>
        <strain evidence="2">AWRI1</strain>
        <tissue evidence="2">Single Adult Female</tissue>
    </source>
</reference>
<organism evidence="2 3">
    <name type="scientific">Parthenolecanium corni</name>
    <dbReference type="NCBI Taxonomy" id="536013"/>
    <lineage>
        <taxon>Eukaryota</taxon>
        <taxon>Metazoa</taxon>
        <taxon>Ecdysozoa</taxon>
        <taxon>Arthropoda</taxon>
        <taxon>Hexapoda</taxon>
        <taxon>Insecta</taxon>
        <taxon>Pterygota</taxon>
        <taxon>Neoptera</taxon>
        <taxon>Paraneoptera</taxon>
        <taxon>Hemiptera</taxon>
        <taxon>Sternorrhyncha</taxon>
        <taxon>Coccoidea</taxon>
        <taxon>Coccidae</taxon>
        <taxon>Parthenolecanium</taxon>
    </lineage>
</organism>